<keyword evidence="9" id="KW-1185">Reference proteome</keyword>
<evidence type="ECO:0000313" key="9">
    <source>
        <dbReference type="Proteomes" id="UP001373159"/>
    </source>
</evidence>
<sequence>MEDSGNGAARNPEGAGEGQAPAQESAGRSPEIGPKVLVKDTPPERVHDAEDLLRAGGAFLLGVLITLIAVYFKGTAQGVEHDMRQAGQTMDWLMDLPTTLLQQTVTVGVVLAVLIHLLLNREWIQSITSALALFLGYGAVLILSDIILRLHNTALIAAFSSSNTIGATVLLPDIYSGLAAFLSAAGPRRMRSTVKWGWNALYTVAVIMVVISSNSASGALVSLCLGRTVGMITRYLTGTQSKGAWGSAVVQALEGIGIHVTSLIRDEPETHVDGQPTRSLDDDLIESSRIYRAIDRQGVAYTVSVMDGQLHTVGYLMQLWQWIRLSGVAMRRDRSVRDSMQHHMAMLVELRDLGLSAVHPYGLAETSDSSILVLHDDVRLEAVKPDGLDDDQVGQLMEYLKQANLRGYTHRRITPECIARDGQGRMVIAGWENGDSASSTANVALDRIQLLALLASAVGVERTISVARHVWGDKTLAGIMPFVQRAAIPAGTQSQPDWNKQVLADLRAAIHALTPPETADSTQMVTLSRFSLRSFIALVLLVVAVVVVITQLNMQQVIDAVTNANPWMAAVCFLLGTMAWVGCAITLGVFIDKDKRNLKGIFLSQVASSFTSVSMPAGVGPAFVNLQFLRKSGYSSTMATAIMSAVIAVQFAVTFILLITIGIFTGRNTLSGMIPTNTLVIVIGVVAILAALAMAIPYTRRLVVDRLLPLVSAYARQLLDILTRPRQLAIASLGGLIQSVATGLSYWAALLAFGCKTNAFETVFVFLLANTLGSAVPTPGGLGAVEAALFSAFRLTGVPSAVAISATLVYRLATYWLRIPLGAMAMRWLGRHNLI</sequence>
<feature type="transmembrane region" description="Helical" evidence="7">
    <location>
        <begin position="155"/>
        <end position="181"/>
    </location>
</feature>
<feature type="transmembrane region" description="Helical" evidence="7">
    <location>
        <begin position="566"/>
        <end position="590"/>
    </location>
</feature>
<keyword evidence="2" id="KW-1003">Cell membrane</keyword>
<feature type="transmembrane region" description="Helical" evidence="7">
    <location>
        <begin position="534"/>
        <end position="554"/>
    </location>
</feature>
<dbReference type="NCBIfam" id="TIGR00374">
    <property type="entry name" value="flippase-like domain"/>
    <property type="match status" value="1"/>
</dbReference>
<feature type="transmembrane region" description="Helical" evidence="7">
    <location>
        <begin position="763"/>
        <end position="785"/>
    </location>
</feature>
<keyword evidence="3 7" id="KW-0812">Transmembrane</keyword>
<reference evidence="8 9" key="1">
    <citation type="submission" date="2024-02" db="EMBL/GenBank/DDBJ databases">
        <title>Bifidobacterium honeyensis sp. nov., isolated from the comb honey.</title>
        <authorList>
            <person name="Liu W."/>
            <person name="Li Y."/>
        </authorList>
    </citation>
    <scope>NUCLEOTIDE SEQUENCE [LARGE SCALE GENOMIC DNA]</scope>
    <source>
        <strain evidence="8 9">IMAU50988</strain>
    </source>
</reference>
<feature type="region of interest" description="Disordered" evidence="6">
    <location>
        <begin position="1"/>
        <end position="41"/>
    </location>
</feature>
<accession>A0ABU8ZN36</accession>
<feature type="transmembrane region" description="Helical" evidence="7">
    <location>
        <begin position="92"/>
        <end position="117"/>
    </location>
</feature>
<feature type="transmembrane region" description="Helical" evidence="7">
    <location>
        <begin position="728"/>
        <end position="751"/>
    </location>
</feature>
<gene>
    <name evidence="8" type="ORF">V8P97_02935</name>
</gene>
<dbReference type="RefSeq" id="WP_340486178.1">
    <property type="nucleotide sequence ID" value="NZ_JBANDZ010000001.1"/>
</dbReference>
<evidence type="ECO:0000256" key="7">
    <source>
        <dbReference type="SAM" id="Phobius"/>
    </source>
</evidence>
<organism evidence="8 9">
    <name type="scientific">Bifidobacterium favimelis</name>
    <dbReference type="NCBI Taxonomy" id="3122979"/>
    <lineage>
        <taxon>Bacteria</taxon>
        <taxon>Bacillati</taxon>
        <taxon>Actinomycetota</taxon>
        <taxon>Actinomycetes</taxon>
        <taxon>Bifidobacteriales</taxon>
        <taxon>Bifidobacteriaceae</taxon>
        <taxon>Bifidobacterium</taxon>
    </lineage>
</organism>
<evidence type="ECO:0000256" key="1">
    <source>
        <dbReference type="ARBA" id="ARBA00004651"/>
    </source>
</evidence>
<proteinExistence type="predicted"/>
<dbReference type="EMBL" id="JBANBB010000001">
    <property type="protein sequence ID" value="MEK0306425.1"/>
    <property type="molecule type" value="Genomic_DNA"/>
</dbReference>
<keyword evidence="5 7" id="KW-0472">Membrane</keyword>
<keyword evidence="4 7" id="KW-1133">Transmembrane helix</keyword>
<evidence type="ECO:0000256" key="6">
    <source>
        <dbReference type="SAM" id="MobiDB-lite"/>
    </source>
</evidence>
<evidence type="ECO:0000256" key="4">
    <source>
        <dbReference type="ARBA" id="ARBA00022989"/>
    </source>
</evidence>
<dbReference type="PANTHER" id="PTHR39087:SF2">
    <property type="entry name" value="UPF0104 MEMBRANE PROTEIN MJ1595"/>
    <property type="match status" value="1"/>
</dbReference>
<protein>
    <submittedName>
        <fullName evidence="8">Lysylphosphatidylglycerol synthase transmembrane domain-containing protein</fullName>
    </submittedName>
</protein>
<dbReference type="InterPro" id="IPR022791">
    <property type="entry name" value="L-PG_synthase/AglD"/>
</dbReference>
<name>A0ABU8ZN36_9BIFI</name>
<evidence type="ECO:0000313" key="8">
    <source>
        <dbReference type="EMBL" id="MEK0306425.1"/>
    </source>
</evidence>
<feature type="transmembrane region" description="Helical" evidence="7">
    <location>
        <begin position="52"/>
        <end position="72"/>
    </location>
</feature>
<feature type="transmembrane region" description="Helical" evidence="7">
    <location>
        <begin position="123"/>
        <end position="143"/>
    </location>
</feature>
<evidence type="ECO:0000256" key="3">
    <source>
        <dbReference type="ARBA" id="ARBA00022692"/>
    </source>
</evidence>
<dbReference type="PANTHER" id="PTHR39087">
    <property type="entry name" value="UPF0104 MEMBRANE PROTEIN MJ1595"/>
    <property type="match status" value="1"/>
</dbReference>
<comment type="subcellular location">
    <subcellularLocation>
        <location evidence="1">Cell membrane</location>
        <topology evidence="1">Multi-pass membrane protein</topology>
    </subcellularLocation>
</comment>
<evidence type="ECO:0000256" key="5">
    <source>
        <dbReference type="ARBA" id="ARBA00023136"/>
    </source>
</evidence>
<dbReference type="Proteomes" id="UP001373159">
    <property type="component" value="Unassembled WGS sequence"/>
</dbReference>
<feature type="transmembrane region" description="Helical" evidence="7">
    <location>
        <begin position="797"/>
        <end position="817"/>
    </location>
</feature>
<dbReference type="Pfam" id="PF03706">
    <property type="entry name" value="LPG_synthase_TM"/>
    <property type="match status" value="1"/>
</dbReference>
<feature type="transmembrane region" description="Helical" evidence="7">
    <location>
        <begin position="678"/>
        <end position="698"/>
    </location>
</feature>
<comment type="caution">
    <text evidence="8">The sequence shown here is derived from an EMBL/GenBank/DDBJ whole genome shotgun (WGS) entry which is preliminary data.</text>
</comment>
<feature type="transmembrane region" description="Helical" evidence="7">
    <location>
        <begin position="644"/>
        <end position="666"/>
    </location>
</feature>
<evidence type="ECO:0000256" key="2">
    <source>
        <dbReference type="ARBA" id="ARBA00022475"/>
    </source>
</evidence>
<feature type="transmembrane region" description="Helical" evidence="7">
    <location>
        <begin position="602"/>
        <end position="624"/>
    </location>
</feature>